<sequence>MLTVVRRFILFVIVVRLSCDSSPANRWHNRYRRYSRYNFTGFLENRTFLDQATS</sequence>
<name>M5U725_9BACT</name>
<dbReference type="EMBL" id="ANOH01000488">
    <property type="protein sequence ID" value="EMI51743.1"/>
    <property type="molecule type" value="Genomic_DNA"/>
</dbReference>
<comment type="caution">
    <text evidence="1">The sequence shown here is derived from an EMBL/GenBank/DDBJ whole genome shotgun (WGS) entry which is preliminary data.</text>
</comment>
<dbReference type="Proteomes" id="UP000011885">
    <property type="component" value="Unassembled WGS sequence"/>
</dbReference>
<evidence type="ECO:0000313" key="2">
    <source>
        <dbReference type="Proteomes" id="UP000011885"/>
    </source>
</evidence>
<proteinExistence type="predicted"/>
<dbReference type="PATRIC" id="fig|1263870.3.peg.7239"/>
<organism evidence="1 2">
    <name type="scientific">Rhodopirellula sallentina SM41</name>
    <dbReference type="NCBI Taxonomy" id="1263870"/>
    <lineage>
        <taxon>Bacteria</taxon>
        <taxon>Pseudomonadati</taxon>
        <taxon>Planctomycetota</taxon>
        <taxon>Planctomycetia</taxon>
        <taxon>Pirellulales</taxon>
        <taxon>Pirellulaceae</taxon>
        <taxon>Rhodopirellula</taxon>
    </lineage>
</organism>
<keyword evidence="2" id="KW-1185">Reference proteome</keyword>
<protein>
    <submittedName>
        <fullName evidence="1">Uncharacterized protein</fullName>
    </submittedName>
</protein>
<gene>
    <name evidence="1" type="ORF">RSSM_06826</name>
</gene>
<reference evidence="1 2" key="1">
    <citation type="journal article" date="2013" name="Mar. Genomics">
        <title>Expression of sulfatases in Rhodopirellula baltica and the diversity of sulfatases in the genus Rhodopirellula.</title>
        <authorList>
            <person name="Wegner C.E."/>
            <person name="Richter-Heitmann T."/>
            <person name="Klindworth A."/>
            <person name="Klockow C."/>
            <person name="Richter M."/>
            <person name="Achstetter T."/>
            <person name="Glockner F.O."/>
            <person name="Harder J."/>
        </authorList>
    </citation>
    <scope>NUCLEOTIDE SEQUENCE [LARGE SCALE GENOMIC DNA]</scope>
    <source>
        <strain evidence="1 2">SM41</strain>
    </source>
</reference>
<accession>M5U725</accession>
<evidence type="ECO:0000313" key="1">
    <source>
        <dbReference type="EMBL" id="EMI51743.1"/>
    </source>
</evidence>
<dbReference type="AlphaFoldDB" id="M5U725"/>